<evidence type="ECO:0000313" key="2">
    <source>
        <dbReference type="Proteomes" id="UP001233999"/>
    </source>
</evidence>
<evidence type="ECO:0000313" key="1">
    <source>
        <dbReference type="EMBL" id="KAJ9589425.1"/>
    </source>
</evidence>
<proteinExistence type="predicted"/>
<protein>
    <submittedName>
        <fullName evidence="1">Uncharacterized protein</fullName>
    </submittedName>
</protein>
<keyword evidence="2" id="KW-1185">Reference proteome</keyword>
<sequence length="68" mass="7604">TTINCFKHLPVGAPSLWKSLPIQMIRATMLSAVCLLTAYIKRPLPLNIHNGNTVVKISEPENQWLGYT</sequence>
<dbReference type="AlphaFoldDB" id="A0AAD7ZZR8"/>
<dbReference type="EMBL" id="JASPKZ010004941">
    <property type="protein sequence ID" value="KAJ9589425.1"/>
    <property type="molecule type" value="Genomic_DNA"/>
</dbReference>
<accession>A0AAD7ZZR8</accession>
<gene>
    <name evidence="1" type="ORF">L9F63_017369</name>
</gene>
<feature type="non-terminal residue" evidence="1">
    <location>
        <position position="1"/>
    </location>
</feature>
<feature type="non-terminal residue" evidence="1">
    <location>
        <position position="68"/>
    </location>
</feature>
<reference evidence="1" key="2">
    <citation type="submission" date="2023-05" db="EMBL/GenBank/DDBJ databases">
        <authorList>
            <person name="Fouks B."/>
        </authorList>
    </citation>
    <scope>NUCLEOTIDE SEQUENCE</scope>
    <source>
        <strain evidence="1">Stay&amp;Tobe</strain>
        <tissue evidence="1">Testes</tissue>
    </source>
</reference>
<dbReference type="Proteomes" id="UP001233999">
    <property type="component" value="Unassembled WGS sequence"/>
</dbReference>
<reference evidence="1" key="1">
    <citation type="journal article" date="2023" name="IScience">
        <title>Live-bearing cockroach genome reveals convergent evolutionary mechanisms linked to viviparity in insects and beyond.</title>
        <authorList>
            <person name="Fouks B."/>
            <person name="Harrison M.C."/>
            <person name="Mikhailova A.A."/>
            <person name="Marchal E."/>
            <person name="English S."/>
            <person name="Carruthers M."/>
            <person name="Jennings E.C."/>
            <person name="Chiamaka E.L."/>
            <person name="Frigard R.A."/>
            <person name="Pippel M."/>
            <person name="Attardo G.M."/>
            <person name="Benoit J.B."/>
            <person name="Bornberg-Bauer E."/>
            <person name="Tobe S.S."/>
        </authorList>
    </citation>
    <scope>NUCLEOTIDE SEQUENCE</scope>
    <source>
        <strain evidence="1">Stay&amp;Tobe</strain>
    </source>
</reference>
<organism evidence="1 2">
    <name type="scientific">Diploptera punctata</name>
    <name type="common">Pacific beetle cockroach</name>
    <dbReference type="NCBI Taxonomy" id="6984"/>
    <lineage>
        <taxon>Eukaryota</taxon>
        <taxon>Metazoa</taxon>
        <taxon>Ecdysozoa</taxon>
        <taxon>Arthropoda</taxon>
        <taxon>Hexapoda</taxon>
        <taxon>Insecta</taxon>
        <taxon>Pterygota</taxon>
        <taxon>Neoptera</taxon>
        <taxon>Polyneoptera</taxon>
        <taxon>Dictyoptera</taxon>
        <taxon>Blattodea</taxon>
        <taxon>Blaberoidea</taxon>
        <taxon>Blaberidae</taxon>
        <taxon>Diplopterinae</taxon>
        <taxon>Diploptera</taxon>
    </lineage>
</organism>
<name>A0AAD7ZZR8_DIPPU</name>
<comment type="caution">
    <text evidence="1">The sequence shown here is derived from an EMBL/GenBank/DDBJ whole genome shotgun (WGS) entry which is preliminary data.</text>
</comment>